<proteinExistence type="predicted"/>
<dbReference type="EMBL" id="CM040457">
    <property type="protein sequence ID" value="MCI4376991.1"/>
    <property type="molecule type" value="Genomic_DNA"/>
</dbReference>
<reference evidence="1 2" key="1">
    <citation type="journal article" date="2022" name="bioRxiv">
        <title>An ancient truncated duplication of the anti-Mullerian hormone receptor type 2 gene is a potential conserved master sex determinant in the Pangasiidae catfish family.</title>
        <authorList>
            <person name="Wen M."/>
            <person name="Pan Q."/>
            <person name="Jouanno E."/>
            <person name="Montfort J."/>
            <person name="Zahm M."/>
            <person name="Cabau C."/>
            <person name="Klopp C."/>
            <person name="Iampietro C."/>
            <person name="Roques C."/>
            <person name="Bouchez O."/>
            <person name="Castinel A."/>
            <person name="Donnadieu C."/>
            <person name="Parrinello H."/>
            <person name="Poncet C."/>
            <person name="Belmonte E."/>
            <person name="Gautier V."/>
            <person name="Avarre J.-C."/>
            <person name="Dugue R."/>
            <person name="Gustiano R."/>
            <person name="Ha T.T.T."/>
            <person name="Campet M."/>
            <person name="Sriphairoj K."/>
            <person name="Ribolli J."/>
            <person name="de Almeida F.L."/>
            <person name="Desvignes T."/>
            <person name="Postlethwait J.H."/>
            <person name="Bucao C.F."/>
            <person name="Robinson-Rechavi M."/>
            <person name="Bobe J."/>
            <person name="Herpin A."/>
            <person name="Guiguen Y."/>
        </authorList>
    </citation>
    <scope>NUCLEOTIDE SEQUENCE [LARGE SCALE GENOMIC DNA]</scope>
    <source>
        <strain evidence="1">YG-Dec2019</strain>
    </source>
</reference>
<feature type="non-terminal residue" evidence="1">
    <location>
        <position position="1"/>
    </location>
</feature>
<name>A0ACC5WDC9_PANGG</name>
<feature type="non-terminal residue" evidence="1">
    <location>
        <position position="134"/>
    </location>
</feature>
<protein>
    <submittedName>
        <fullName evidence="1">Uncharacterized protein</fullName>
    </submittedName>
</protein>
<accession>A0ACC5WDC9</accession>
<evidence type="ECO:0000313" key="1">
    <source>
        <dbReference type="EMBL" id="MCI4376991.1"/>
    </source>
</evidence>
<comment type="caution">
    <text evidence="1">The sequence shown here is derived from an EMBL/GenBank/DDBJ whole genome shotgun (WGS) entry which is preliminary data.</text>
</comment>
<dbReference type="Proteomes" id="UP000829447">
    <property type="component" value="Linkage Group LG4"/>
</dbReference>
<evidence type="ECO:0000313" key="2">
    <source>
        <dbReference type="Proteomes" id="UP000829447"/>
    </source>
</evidence>
<sequence length="134" mass="14781">SPAGSHLPSVLHNRSEYQKNPIPGKVIAEYEVTTPECTKAAVIDFPPQSSAMFSNTHSVLLVLLVITCLHSHTAGNDEFMTHFCLNMDTPEHMDSSTVQGRKNSTHFSYLTTKSPVPQDYTEEQLHTVTSHGIS</sequence>
<gene>
    <name evidence="1" type="ORF">PGIGA_G00198160</name>
</gene>
<keyword evidence="2" id="KW-1185">Reference proteome</keyword>
<organism evidence="1 2">
    <name type="scientific">Pangasianodon gigas</name>
    <name type="common">Mekong giant catfish</name>
    <name type="synonym">Pangasius gigas</name>
    <dbReference type="NCBI Taxonomy" id="30993"/>
    <lineage>
        <taxon>Eukaryota</taxon>
        <taxon>Metazoa</taxon>
        <taxon>Chordata</taxon>
        <taxon>Craniata</taxon>
        <taxon>Vertebrata</taxon>
        <taxon>Euteleostomi</taxon>
        <taxon>Actinopterygii</taxon>
        <taxon>Neopterygii</taxon>
        <taxon>Teleostei</taxon>
        <taxon>Ostariophysi</taxon>
        <taxon>Siluriformes</taxon>
        <taxon>Pangasiidae</taxon>
        <taxon>Pangasianodon</taxon>
    </lineage>
</organism>